<feature type="transmembrane region" description="Helical" evidence="1">
    <location>
        <begin position="519"/>
        <end position="541"/>
    </location>
</feature>
<feature type="transmembrane region" description="Helical" evidence="1">
    <location>
        <begin position="407"/>
        <end position="430"/>
    </location>
</feature>
<reference evidence="2 3" key="1">
    <citation type="submission" date="2018-02" db="EMBL/GenBank/DDBJ databases">
        <title>Genomic Encyclopedia of Archaeal and Bacterial Type Strains, Phase II (KMG-II): from individual species to whole genera.</title>
        <authorList>
            <person name="Goeker M."/>
        </authorList>
    </citation>
    <scope>NUCLEOTIDE SEQUENCE [LARGE SCALE GENOMIC DNA]</scope>
    <source>
        <strain evidence="2 3">DSM 15099</strain>
    </source>
</reference>
<dbReference type="InterPro" id="IPR025291">
    <property type="entry name" value="DUF4153"/>
</dbReference>
<protein>
    <submittedName>
        <fullName evidence="2">Uncharacterized protein DUF4173</fullName>
    </submittedName>
</protein>
<feature type="transmembrane region" description="Helical" evidence="1">
    <location>
        <begin position="450"/>
        <end position="468"/>
    </location>
</feature>
<evidence type="ECO:0000313" key="3">
    <source>
        <dbReference type="Proteomes" id="UP000239863"/>
    </source>
</evidence>
<dbReference type="EMBL" id="PTIS01000022">
    <property type="protein sequence ID" value="PPK44676.1"/>
    <property type="molecule type" value="Genomic_DNA"/>
</dbReference>
<comment type="caution">
    <text evidence="2">The sequence shown here is derived from an EMBL/GenBank/DDBJ whole genome shotgun (WGS) entry which is preliminary data.</text>
</comment>
<proteinExistence type="predicted"/>
<dbReference type="Proteomes" id="UP000239863">
    <property type="component" value="Unassembled WGS sequence"/>
</dbReference>
<accession>A0A2S6FUW5</accession>
<evidence type="ECO:0000313" key="2">
    <source>
        <dbReference type="EMBL" id="PPK44676.1"/>
    </source>
</evidence>
<feature type="transmembrane region" description="Helical" evidence="1">
    <location>
        <begin position="480"/>
        <end position="499"/>
    </location>
</feature>
<organism evidence="2 3">
    <name type="scientific">Clostridium algidicarnis DSM 15099</name>
    <dbReference type="NCBI Taxonomy" id="1121295"/>
    <lineage>
        <taxon>Bacteria</taxon>
        <taxon>Bacillati</taxon>
        <taxon>Bacillota</taxon>
        <taxon>Clostridia</taxon>
        <taxon>Eubacteriales</taxon>
        <taxon>Clostridiaceae</taxon>
        <taxon>Clostridium</taxon>
    </lineage>
</organism>
<dbReference type="RefSeq" id="WP_169994194.1">
    <property type="nucleotide sequence ID" value="NZ_PTIS01000022.1"/>
</dbReference>
<feature type="transmembrane region" description="Helical" evidence="1">
    <location>
        <begin position="166"/>
        <end position="186"/>
    </location>
</feature>
<feature type="transmembrane region" description="Helical" evidence="1">
    <location>
        <begin position="365"/>
        <end position="386"/>
    </location>
</feature>
<keyword evidence="1" id="KW-1133">Transmembrane helix</keyword>
<dbReference type="AlphaFoldDB" id="A0A2S6FUW5"/>
<dbReference type="STRING" id="37659.GCA_000703125_01120"/>
<evidence type="ECO:0000256" key="1">
    <source>
        <dbReference type="SAM" id="Phobius"/>
    </source>
</evidence>
<gene>
    <name evidence="2" type="ORF">BD821_12238</name>
</gene>
<name>A0A2S6FUW5_9CLOT</name>
<feature type="transmembrane region" description="Helical" evidence="1">
    <location>
        <begin position="198"/>
        <end position="217"/>
    </location>
</feature>
<sequence>MAGIVALIINEDKILLRNQIGTTILRLPIINVAKDEDEKGSLNEYLISNISNDEEELLKIDPNLDMLMNGFSLYLVDYSNKSSSLKEELPEGLVWEDISILDKLCERDVLIIKVIVENCIKVKYSSIGISRIENRIKDSEIGNKYLRKINLSIADKRIDEETPMNLKLRALMLSVLVGIIYFIFSFHKGYKTSSYLGISYFIFASIVLIYFIAINGIKNKNSLFGYFFIGSSMLVALTFAIYTNPLIRSLNRIFVPSTLIMGFMILNYKDVDFNLGNFINGFFKRIFTHSFKSITKVPDVTFKLLKGKTIKKDKGVYKSILQGILISIPVILLLGSLLSGADNVFGYYIKNLNEAITLFRIGDSFWQLISSIFVAVYIFGLIWSFRYKFRDESDQYFQKKTMEPIKIITLLIIINMLYLVFTKVQISYLYAGDVKLLPGGLSYSEYARKGFFELVIVTIINMVLISFLKAKVIEEDEKLSITLNILYTLIVGFTLNMMFSAFYKMNMYVEAFGYTRLRILVQLFIILLGIVIILQLIYIWMKISMFKPILVVAVVFYLFINFFNIDAFIARRNIEVYKDKGMNGSYLNMLSFDALKEMDKALEDGEIDQITYNNWIKVNKDNVHTNNKWYEYNYYIKASNKGQ</sequence>
<feature type="transmembrane region" description="Helical" evidence="1">
    <location>
        <begin position="320"/>
        <end position="345"/>
    </location>
</feature>
<dbReference type="Pfam" id="PF13687">
    <property type="entry name" value="DUF4153"/>
    <property type="match status" value="1"/>
</dbReference>
<keyword evidence="1" id="KW-0472">Membrane</keyword>
<keyword evidence="1" id="KW-0812">Transmembrane</keyword>
<feature type="transmembrane region" description="Helical" evidence="1">
    <location>
        <begin position="224"/>
        <end position="243"/>
    </location>
</feature>
<feature type="transmembrane region" description="Helical" evidence="1">
    <location>
        <begin position="548"/>
        <end position="570"/>
    </location>
</feature>